<proteinExistence type="predicted"/>
<name>A0AAV4RR54_CAEEX</name>
<accession>A0AAV4RR54</accession>
<protein>
    <recommendedName>
        <fullName evidence="3">Transposase</fullName>
    </recommendedName>
</protein>
<dbReference type="EMBL" id="BPLR01008339">
    <property type="protein sequence ID" value="GIY24019.1"/>
    <property type="molecule type" value="Genomic_DNA"/>
</dbReference>
<evidence type="ECO:0008006" key="3">
    <source>
        <dbReference type="Google" id="ProtNLM"/>
    </source>
</evidence>
<dbReference type="Proteomes" id="UP001054945">
    <property type="component" value="Unassembled WGS sequence"/>
</dbReference>
<keyword evidence="2" id="KW-1185">Reference proteome</keyword>
<organism evidence="1 2">
    <name type="scientific">Caerostris extrusa</name>
    <name type="common">Bark spider</name>
    <name type="synonym">Caerostris bankana</name>
    <dbReference type="NCBI Taxonomy" id="172846"/>
    <lineage>
        <taxon>Eukaryota</taxon>
        <taxon>Metazoa</taxon>
        <taxon>Ecdysozoa</taxon>
        <taxon>Arthropoda</taxon>
        <taxon>Chelicerata</taxon>
        <taxon>Arachnida</taxon>
        <taxon>Araneae</taxon>
        <taxon>Araneomorphae</taxon>
        <taxon>Entelegynae</taxon>
        <taxon>Araneoidea</taxon>
        <taxon>Araneidae</taxon>
        <taxon>Caerostris</taxon>
    </lineage>
</organism>
<gene>
    <name evidence="1" type="ORF">CEXT_768671</name>
</gene>
<reference evidence="1 2" key="1">
    <citation type="submission" date="2021-06" db="EMBL/GenBank/DDBJ databases">
        <title>Caerostris extrusa draft genome.</title>
        <authorList>
            <person name="Kono N."/>
            <person name="Arakawa K."/>
        </authorList>
    </citation>
    <scope>NUCLEOTIDE SEQUENCE [LARGE SCALE GENOMIC DNA]</scope>
</reference>
<comment type="caution">
    <text evidence="1">The sequence shown here is derived from an EMBL/GenBank/DDBJ whole genome shotgun (WGS) entry which is preliminary data.</text>
</comment>
<evidence type="ECO:0000313" key="2">
    <source>
        <dbReference type="Proteomes" id="UP001054945"/>
    </source>
</evidence>
<dbReference type="AlphaFoldDB" id="A0AAV4RR54"/>
<evidence type="ECO:0000313" key="1">
    <source>
        <dbReference type="EMBL" id="GIY24019.1"/>
    </source>
</evidence>
<sequence length="93" mass="10768">MHFAKVSRKNARCIIISLIHSEWEEKRIIFFRLTRKKMAPFRPRIILEDHPAVLITDTSSAFRNATRLTSPELQDLSLISWEWAAEALVSSAC</sequence>